<proteinExistence type="inferred from homology"/>
<organism evidence="2 3">
    <name type="scientific">Ensete ventricosum</name>
    <name type="common">Abyssinian banana</name>
    <name type="synonym">Musa ensete</name>
    <dbReference type="NCBI Taxonomy" id="4639"/>
    <lineage>
        <taxon>Eukaryota</taxon>
        <taxon>Viridiplantae</taxon>
        <taxon>Streptophyta</taxon>
        <taxon>Embryophyta</taxon>
        <taxon>Tracheophyta</taxon>
        <taxon>Spermatophyta</taxon>
        <taxon>Magnoliopsida</taxon>
        <taxon>Liliopsida</taxon>
        <taxon>Zingiberales</taxon>
        <taxon>Musaceae</taxon>
        <taxon>Ensete</taxon>
    </lineage>
</organism>
<name>A0AAV8RT45_ENSVE</name>
<dbReference type="InterPro" id="IPR003676">
    <property type="entry name" value="SAUR_fam"/>
</dbReference>
<reference evidence="2 3" key="1">
    <citation type="submission" date="2022-12" db="EMBL/GenBank/DDBJ databases">
        <title>Chromosome-scale assembly of the Ensete ventricosum genome.</title>
        <authorList>
            <person name="Dussert Y."/>
            <person name="Stocks J."/>
            <person name="Wendawek A."/>
            <person name="Woldeyes F."/>
            <person name="Nichols R.A."/>
            <person name="Borrell J.S."/>
        </authorList>
    </citation>
    <scope>NUCLEOTIDE SEQUENCE [LARGE SCALE GENOMIC DNA]</scope>
    <source>
        <strain evidence="3">cv. Maze</strain>
        <tissue evidence="2">Seeds</tissue>
    </source>
</reference>
<dbReference type="PANTHER" id="PTHR31374">
    <property type="entry name" value="AUXIN-INDUCED PROTEIN-LIKE-RELATED"/>
    <property type="match status" value="1"/>
</dbReference>
<protein>
    <recommendedName>
        <fullName evidence="4">Auxin-responsive protein SAUR32</fullName>
    </recommendedName>
</protein>
<keyword evidence="3" id="KW-1185">Reference proteome</keyword>
<gene>
    <name evidence="2" type="ORF">OPV22_006519</name>
</gene>
<dbReference type="Proteomes" id="UP001222027">
    <property type="component" value="Unassembled WGS sequence"/>
</dbReference>
<dbReference type="AlphaFoldDB" id="A0AAV8RT45"/>
<sequence>MGKPLAPLAEEEAEATEKATSQLIRHCGEEMQEDKKTKVKKGSVTVRVGLEDGEDGGGTRKFVIPISYLYHPLFKRLLESAQEVYGYHSSGPLKLPCSVDDFLHLRWLIERESSHRSHHGAHHHSFSLHSC</sequence>
<evidence type="ECO:0000313" key="2">
    <source>
        <dbReference type="EMBL" id="KAJ8505633.1"/>
    </source>
</evidence>
<dbReference type="PANTHER" id="PTHR31374:SF228">
    <property type="entry name" value="SAUR FAMILY PROTEIN"/>
    <property type="match status" value="1"/>
</dbReference>
<comment type="caution">
    <text evidence="2">The sequence shown here is derived from an EMBL/GenBank/DDBJ whole genome shotgun (WGS) entry which is preliminary data.</text>
</comment>
<evidence type="ECO:0008006" key="4">
    <source>
        <dbReference type="Google" id="ProtNLM"/>
    </source>
</evidence>
<accession>A0AAV8RT45</accession>
<evidence type="ECO:0000313" key="3">
    <source>
        <dbReference type="Proteomes" id="UP001222027"/>
    </source>
</evidence>
<comment type="similarity">
    <text evidence="1">Belongs to the ARG7 family.</text>
</comment>
<evidence type="ECO:0000256" key="1">
    <source>
        <dbReference type="ARBA" id="ARBA00006974"/>
    </source>
</evidence>
<dbReference type="EMBL" id="JAQQAF010000002">
    <property type="protein sequence ID" value="KAJ8505633.1"/>
    <property type="molecule type" value="Genomic_DNA"/>
</dbReference>
<dbReference type="Pfam" id="PF02519">
    <property type="entry name" value="Auxin_inducible"/>
    <property type="match status" value="1"/>
</dbReference>
<dbReference type="GO" id="GO:0009733">
    <property type="term" value="P:response to auxin"/>
    <property type="evidence" value="ECO:0007669"/>
    <property type="project" value="InterPro"/>
</dbReference>